<feature type="signal peptide" evidence="2">
    <location>
        <begin position="1"/>
        <end position="16"/>
    </location>
</feature>
<dbReference type="AlphaFoldDB" id="A0A834BGX7"/>
<dbReference type="Pfam" id="PF15215">
    <property type="entry name" value="FDC-SP"/>
    <property type="match status" value="1"/>
</dbReference>
<dbReference type="Proteomes" id="UP000664940">
    <property type="component" value="Unassembled WGS sequence"/>
</dbReference>
<keyword evidence="2" id="KW-0732">Signal</keyword>
<accession>A0A834BGX7</accession>
<organism evidence="3 4">
    <name type="scientific">Phyllostomus discolor</name>
    <name type="common">pale spear-nosed bat</name>
    <dbReference type="NCBI Taxonomy" id="89673"/>
    <lineage>
        <taxon>Eukaryota</taxon>
        <taxon>Metazoa</taxon>
        <taxon>Chordata</taxon>
        <taxon>Craniata</taxon>
        <taxon>Vertebrata</taxon>
        <taxon>Euteleostomi</taxon>
        <taxon>Mammalia</taxon>
        <taxon>Eutheria</taxon>
        <taxon>Laurasiatheria</taxon>
        <taxon>Chiroptera</taxon>
        <taxon>Yangochiroptera</taxon>
        <taxon>Phyllostomidae</taxon>
        <taxon>Phyllostominae</taxon>
        <taxon>Phyllostomus</taxon>
    </lineage>
</organism>
<evidence type="ECO:0000256" key="2">
    <source>
        <dbReference type="SAM" id="SignalP"/>
    </source>
</evidence>
<evidence type="ECO:0000313" key="3">
    <source>
        <dbReference type="EMBL" id="KAF6130052.1"/>
    </source>
</evidence>
<name>A0A834BGX7_9CHIR</name>
<feature type="chain" id="PRO_5032406329" evidence="2">
    <location>
        <begin position="17"/>
        <end position="85"/>
    </location>
</feature>
<sequence>MKLLLLIAAILAITVGFPVTPGQEREPRSQLSGSNESPSQFYVPPYPYPPFGPYPPFPPGRYPWFRYCFFPPLLPLPGPTPINEQ</sequence>
<evidence type="ECO:0000313" key="4">
    <source>
        <dbReference type="Proteomes" id="UP000664940"/>
    </source>
</evidence>
<reference evidence="3 4" key="1">
    <citation type="journal article" date="2020" name="Nature">
        <title>Six reference-quality genomes reveal evolution of bat adaptations.</title>
        <authorList>
            <person name="Jebb D."/>
            <person name="Huang Z."/>
            <person name="Pippel M."/>
            <person name="Hughes G.M."/>
            <person name="Lavrichenko K."/>
            <person name="Devanna P."/>
            <person name="Winkler S."/>
            <person name="Jermiin L.S."/>
            <person name="Skirmuntt E.C."/>
            <person name="Katzourakis A."/>
            <person name="Burkitt-Gray L."/>
            <person name="Ray D.A."/>
            <person name="Sullivan K.A.M."/>
            <person name="Roscito J.G."/>
            <person name="Kirilenko B.M."/>
            <person name="Davalos L.M."/>
            <person name="Corthals A.P."/>
            <person name="Power M.L."/>
            <person name="Jones G."/>
            <person name="Ransome R.D."/>
            <person name="Dechmann D.K.N."/>
            <person name="Locatelli A.G."/>
            <person name="Puechmaille S.J."/>
            <person name="Fedrigo O."/>
            <person name="Jarvis E.D."/>
            <person name="Hiller M."/>
            <person name="Vernes S.C."/>
            <person name="Myers E.W."/>
            <person name="Teeling E.C."/>
        </authorList>
    </citation>
    <scope>NUCLEOTIDE SEQUENCE [LARGE SCALE GENOMIC DNA]</scope>
    <source>
        <strain evidence="3">Bat1K_MPI-CBG_1</strain>
    </source>
</reference>
<feature type="compositionally biased region" description="Polar residues" evidence="1">
    <location>
        <begin position="29"/>
        <end position="38"/>
    </location>
</feature>
<protein>
    <submittedName>
        <fullName evidence="3">Follicular dendritic cell secreted protein</fullName>
    </submittedName>
</protein>
<comment type="caution">
    <text evidence="3">The sequence shown here is derived from an EMBL/GenBank/DDBJ whole genome shotgun (WGS) entry which is preliminary data.</text>
</comment>
<proteinExistence type="predicted"/>
<evidence type="ECO:0000256" key="1">
    <source>
        <dbReference type="SAM" id="MobiDB-lite"/>
    </source>
</evidence>
<feature type="region of interest" description="Disordered" evidence="1">
    <location>
        <begin position="19"/>
        <end position="38"/>
    </location>
</feature>
<gene>
    <name evidence="3" type="ORF">HJG60_005048</name>
</gene>
<dbReference type="EMBL" id="JABVXQ010000001">
    <property type="protein sequence ID" value="KAF6130052.1"/>
    <property type="molecule type" value="Genomic_DNA"/>
</dbReference>
<dbReference type="InterPro" id="IPR029187">
    <property type="entry name" value="FDC-SP"/>
</dbReference>